<dbReference type="InterPro" id="IPR000595">
    <property type="entry name" value="cNMP-bd_dom"/>
</dbReference>
<keyword evidence="3" id="KW-1185">Reference proteome</keyword>
<name>A0ABV8Q1D7_9BACT</name>
<reference evidence="3" key="1">
    <citation type="journal article" date="2019" name="Int. J. Syst. Evol. Microbiol.">
        <title>The Global Catalogue of Microorganisms (GCM) 10K type strain sequencing project: providing services to taxonomists for standard genome sequencing and annotation.</title>
        <authorList>
            <consortium name="The Broad Institute Genomics Platform"/>
            <consortium name="The Broad Institute Genome Sequencing Center for Infectious Disease"/>
            <person name="Wu L."/>
            <person name="Ma J."/>
        </authorList>
    </citation>
    <scope>NUCLEOTIDE SEQUENCE [LARGE SCALE GENOMIC DNA]</scope>
    <source>
        <strain evidence="3">CECT 8010</strain>
    </source>
</reference>
<dbReference type="Pfam" id="PF00027">
    <property type="entry name" value="cNMP_binding"/>
    <property type="match status" value="1"/>
</dbReference>
<protein>
    <submittedName>
        <fullName evidence="2">Crp/Fnr family transcriptional regulator</fullName>
    </submittedName>
</protein>
<dbReference type="SUPFAM" id="SSF51206">
    <property type="entry name" value="cAMP-binding domain-like"/>
    <property type="match status" value="1"/>
</dbReference>
<accession>A0ABV8Q1D7</accession>
<evidence type="ECO:0000313" key="3">
    <source>
        <dbReference type="Proteomes" id="UP001595906"/>
    </source>
</evidence>
<sequence length="204" mass="23699">MSQPKHATPEQARPFLEAFKFFYQINDASANFFMRNTYPISIKKGTMLHKAGDICNHIYFITKGAVRGYVNDNGKEKITWISVENEMVTSIYSYYMQQPSLENMDAIEDCEILSMSHEKLNELYNLEPSVNILVRRILEKYYADAEVRALTSRFSDADTKYEFFLNTYSHLANRIPLTYIASFLGINLETLSRVRAKKRSIKKS</sequence>
<proteinExistence type="predicted"/>
<feature type="domain" description="Cyclic nucleotide-binding" evidence="1">
    <location>
        <begin position="21"/>
        <end position="123"/>
    </location>
</feature>
<dbReference type="Proteomes" id="UP001595906">
    <property type="component" value="Unassembled WGS sequence"/>
</dbReference>
<evidence type="ECO:0000259" key="1">
    <source>
        <dbReference type="PROSITE" id="PS50042"/>
    </source>
</evidence>
<dbReference type="EMBL" id="JBHSDC010000029">
    <property type="protein sequence ID" value="MFC4233243.1"/>
    <property type="molecule type" value="Genomic_DNA"/>
</dbReference>
<dbReference type="RefSeq" id="WP_379015442.1">
    <property type="nucleotide sequence ID" value="NZ_JBHSDC010000029.1"/>
</dbReference>
<dbReference type="PROSITE" id="PS50042">
    <property type="entry name" value="CNMP_BINDING_3"/>
    <property type="match status" value="1"/>
</dbReference>
<dbReference type="CDD" id="cd00038">
    <property type="entry name" value="CAP_ED"/>
    <property type="match status" value="1"/>
</dbReference>
<dbReference type="InterPro" id="IPR018490">
    <property type="entry name" value="cNMP-bd_dom_sf"/>
</dbReference>
<evidence type="ECO:0000313" key="2">
    <source>
        <dbReference type="EMBL" id="MFC4233243.1"/>
    </source>
</evidence>
<comment type="caution">
    <text evidence="2">The sequence shown here is derived from an EMBL/GenBank/DDBJ whole genome shotgun (WGS) entry which is preliminary data.</text>
</comment>
<dbReference type="InterPro" id="IPR014710">
    <property type="entry name" value="RmlC-like_jellyroll"/>
</dbReference>
<organism evidence="2 3">
    <name type="scientific">Parasediminibacterium paludis</name>
    <dbReference type="NCBI Taxonomy" id="908966"/>
    <lineage>
        <taxon>Bacteria</taxon>
        <taxon>Pseudomonadati</taxon>
        <taxon>Bacteroidota</taxon>
        <taxon>Chitinophagia</taxon>
        <taxon>Chitinophagales</taxon>
        <taxon>Chitinophagaceae</taxon>
        <taxon>Parasediminibacterium</taxon>
    </lineage>
</organism>
<gene>
    <name evidence="2" type="ORF">ACFOW1_15180</name>
</gene>
<dbReference type="Gene3D" id="2.60.120.10">
    <property type="entry name" value="Jelly Rolls"/>
    <property type="match status" value="1"/>
</dbReference>